<accession>A0A1P8WP09</accession>
<organism evidence="3 4">
    <name type="scientific">Fuerstiella marisgermanici</name>
    <dbReference type="NCBI Taxonomy" id="1891926"/>
    <lineage>
        <taxon>Bacteria</taxon>
        <taxon>Pseudomonadati</taxon>
        <taxon>Planctomycetota</taxon>
        <taxon>Planctomycetia</taxon>
        <taxon>Planctomycetales</taxon>
        <taxon>Planctomycetaceae</taxon>
        <taxon>Fuerstiella</taxon>
    </lineage>
</organism>
<evidence type="ECO:0000313" key="3">
    <source>
        <dbReference type="EMBL" id="APZ95793.1"/>
    </source>
</evidence>
<dbReference type="EMBL" id="CP017641">
    <property type="protein sequence ID" value="APZ95793.1"/>
    <property type="molecule type" value="Genomic_DNA"/>
</dbReference>
<dbReference type="GO" id="GO:0016787">
    <property type="term" value="F:hydrolase activity"/>
    <property type="evidence" value="ECO:0007669"/>
    <property type="project" value="InterPro"/>
</dbReference>
<feature type="chain" id="PRO_5010260862" description="3-keto-alpha-glucoside-1,2-lyase/3-keto-2-hydroxy-glucal hydratase domain-containing protein" evidence="1">
    <location>
        <begin position="21"/>
        <end position="247"/>
    </location>
</feature>
<name>A0A1P8WP09_9PLAN</name>
<proteinExistence type="predicted"/>
<evidence type="ECO:0000259" key="2">
    <source>
        <dbReference type="Pfam" id="PF06439"/>
    </source>
</evidence>
<gene>
    <name evidence="3" type="ORF">Fuma_05455</name>
</gene>
<keyword evidence="4" id="KW-1185">Reference proteome</keyword>
<dbReference type="RefSeq" id="WP_099091833.1">
    <property type="nucleotide sequence ID" value="NZ_CP017641.1"/>
</dbReference>
<dbReference type="Gene3D" id="2.60.120.560">
    <property type="entry name" value="Exo-inulinase, domain 1"/>
    <property type="match status" value="1"/>
</dbReference>
<feature type="signal peptide" evidence="1">
    <location>
        <begin position="1"/>
        <end position="20"/>
    </location>
</feature>
<dbReference type="AlphaFoldDB" id="A0A1P8WP09"/>
<dbReference type="KEGG" id="fmr:Fuma_05455"/>
<reference evidence="3 4" key="1">
    <citation type="journal article" date="2016" name="Front. Microbiol.">
        <title>Fuerstia marisgermanicae gen. nov., sp. nov., an Unusual Member of the Phylum Planctomycetes from the German Wadden Sea.</title>
        <authorList>
            <person name="Kohn T."/>
            <person name="Heuer A."/>
            <person name="Jogler M."/>
            <person name="Vollmers J."/>
            <person name="Boedeker C."/>
            <person name="Bunk B."/>
            <person name="Rast P."/>
            <person name="Borchert D."/>
            <person name="Glockner I."/>
            <person name="Freese H.M."/>
            <person name="Klenk H.P."/>
            <person name="Overmann J."/>
            <person name="Kaster A.K."/>
            <person name="Rohde M."/>
            <person name="Wiegand S."/>
            <person name="Jogler C."/>
        </authorList>
    </citation>
    <scope>NUCLEOTIDE SEQUENCE [LARGE SCALE GENOMIC DNA]</scope>
    <source>
        <strain evidence="3 4">NH11</strain>
    </source>
</reference>
<dbReference type="STRING" id="1891926.Fuma_05455"/>
<protein>
    <recommendedName>
        <fullName evidence="2">3-keto-alpha-glucoside-1,2-lyase/3-keto-2-hydroxy-glucal hydratase domain-containing protein</fullName>
    </recommendedName>
</protein>
<evidence type="ECO:0000256" key="1">
    <source>
        <dbReference type="SAM" id="SignalP"/>
    </source>
</evidence>
<sequence precursor="true">MARVLTVFSLFFVVAPCVVADDAKSAPAETGMTSLFNGKDLSGWDGDTRLWKVENGVIHGETTAEIPAKGNTFLICQDTKTKDFDLRLSFRCSASNNSGIQYRSKHITSDKARNKWVVQGYQHEIRNENTLPNVSGFIYDEGGSTGKRGRIILVGQKGEWKGDKLEVSDEPVITAEEYAKLFKVDEWNEVTIIAKGRHIRHYMNGRLVMDFTDSEERALTEGILALQLHAGKPMFAEFKDIRIKHLK</sequence>
<dbReference type="InterPro" id="IPR010496">
    <property type="entry name" value="AL/BT2_dom"/>
</dbReference>
<feature type="domain" description="3-keto-alpha-glucoside-1,2-lyase/3-keto-2-hydroxy-glucal hydratase" evidence="2">
    <location>
        <begin position="31"/>
        <end position="244"/>
    </location>
</feature>
<evidence type="ECO:0000313" key="4">
    <source>
        <dbReference type="Proteomes" id="UP000187735"/>
    </source>
</evidence>
<dbReference type="Proteomes" id="UP000187735">
    <property type="component" value="Chromosome"/>
</dbReference>
<dbReference type="Pfam" id="PF06439">
    <property type="entry name" value="3keto-disac_hyd"/>
    <property type="match status" value="1"/>
</dbReference>
<keyword evidence="1" id="KW-0732">Signal</keyword>
<dbReference type="OrthoDB" id="272468at2"/>